<dbReference type="EMBL" id="GGEC01062725">
    <property type="protein sequence ID" value="MBX43209.1"/>
    <property type="molecule type" value="Transcribed_RNA"/>
</dbReference>
<evidence type="ECO:0000313" key="1">
    <source>
        <dbReference type="EMBL" id="MBX43209.1"/>
    </source>
</evidence>
<reference evidence="1" key="1">
    <citation type="submission" date="2018-02" db="EMBL/GenBank/DDBJ databases">
        <title>Rhizophora mucronata_Transcriptome.</title>
        <authorList>
            <person name="Meera S.P."/>
            <person name="Sreeshan A."/>
            <person name="Augustine A."/>
        </authorList>
    </citation>
    <scope>NUCLEOTIDE SEQUENCE</scope>
    <source>
        <tissue evidence="1">Leaf</tissue>
    </source>
</reference>
<dbReference type="AlphaFoldDB" id="A0A2P2NL46"/>
<accession>A0A2P2NL46</accession>
<proteinExistence type="predicted"/>
<organism evidence="1">
    <name type="scientific">Rhizophora mucronata</name>
    <name type="common">Asiatic mangrove</name>
    <dbReference type="NCBI Taxonomy" id="61149"/>
    <lineage>
        <taxon>Eukaryota</taxon>
        <taxon>Viridiplantae</taxon>
        <taxon>Streptophyta</taxon>
        <taxon>Embryophyta</taxon>
        <taxon>Tracheophyta</taxon>
        <taxon>Spermatophyta</taxon>
        <taxon>Magnoliopsida</taxon>
        <taxon>eudicotyledons</taxon>
        <taxon>Gunneridae</taxon>
        <taxon>Pentapetalae</taxon>
        <taxon>rosids</taxon>
        <taxon>fabids</taxon>
        <taxon>Malpighiales</taxon>
        <taxon>Rhizophoraceae</taxon>
        <taxon>Rhizophora</taxon>
    </lineage>
</organism>
<name>A0A2P2NL46_RHIMU</name>
<sequence length="39" mass="4382">MTLQLSRSRILQVGFFKSKWFGKGSGEEEGLPNCMAYAN</sequence>
<protein>
    <submittedName>
        <fullName evidence="1">Uncharacterized protein</fullName>
    </submittedName>
</protein>